<organism evidence="2 3">
    <name type="scientific">Algoriphagus sediminis</name>
    <dbReference type="NCBI Taxonomy" id="3057113"/>
    <lineage>
        <taxon>Bacteria</taxon>
        <taxon>Pseudomonadati</taxon>
        <taxon>Bacteroidota</taxon>
        <taxon>Cytophagia</taxon>
        <taxon>Cytophagales</taxon>
        <taxon>Cyclobacteriaceae</taxon>
        <taxon>Algoriphagus</taxon>
    </lineage>
</organism>
<dbReference type="EMBL" id="JAUEPH010000005">
    <property type="protein sequence ID" value="MDN3205156.1"/>
    <property type="molecule type" value="Genomic_DNA"/>
</dbReference>
<name>A0ABT7YF52_9BACT</name>
<evidence type="ECO:0000313" key="3">
    <source>
        <dbReference type="Proteomes" id="UP001171916"/>
    </source>
</evidence>
<keyword evidence="3" id="KW-1185">Reference proteome</keyword>
<accession>A0ABT7YF52</accession>
<keyword evidence="1" id="KW-0812">Transmembrane</keyword>
<keyword evidence="1" id="KW-1133">Transmembrane helix</keyword>
<comment type="caution">
    <text evidence="2">The sequence shown here is derived from an EMBL/GenBank/DDBJ whole genome shotgun (WGS) entry which is preliminary data.</text>
</comment>
<dbReference type="RefSeq" id="WP_290001155.1">
    <property type="nucleotide sequence ID" value="NZ_JAUEPH010000005.1"/>
</dbReference>
<protein>
    <submittedName>
        <fullName evidence="2">Uncharacterized protein</fullName>
    </submittedName>
</protein>
<proteinExistence type="predicted"/>
<gene>
    <name evidence="2" type="ORF">QVH07_13415</name>
</gene>
<sequence>MVSDFFDDPENYAPSTIPYEFDWKKTYSFAELGFSDFVFNSSTSKINSTLPVYLTKGKFKSWDVELKIQAKNLGNEKVFLHFYLNNNLIRSFQIGTEDVSEYSFSIPPMPLSVGSYITIEWTNPNGNALPKGAEILVDKMQSFISPIFRDEFPSLFSSFPKNMEAKPIQILVDYELSEEEQEALDELVLILNKRPRNDYRFYFPEIFRIDGPDDLISRDVHMILVTQSPVKYSETFKNESLFKYGLDGLNYKSDELDKFFEKHKNTPLTSMELFEFQGNRILFIANNPFAVSSMKEAIDGMEDEFISNTGNLILADARHYYFFDIRQKELVAQDQMKRSAFENFWVNYRVYITLILVILLWLLLRYIYIKSQNAKKSIEDARR</sequence>
<reference evidence="2" key="1">
    <citation type="submission" date="2023-06" db="EMBL/GenBank/DDBJ databases">
        <title>Robiginitalea aurantiacus sp. nov. and Algoriphagus sediminis sp. nov., isolated from coastal sediment.</title>
        <authorList>
            <person name="Zhou Z.Y."/>
            <person name="An J."/>
            <person name="Jia Y.W."/>
            <person name="Du Z.J."/>
        </authorList>
    </citation>
    <scope>NUCLEOTIDE SEQUENCE</scope>
    <source>
        <strain evidence="2">C2-7</strain>
    </source>
</reference>
<evidence type="ECO:0000256" key="1">
    <source>
        <dbReference type="SAM" id="Phobius"/>
    </source>
</evidence>
<evidence type="ECO:0000313" key="2">
    <source>
        <dbReference type="EMBL" id="MDN3205156.1"/>
    </source>
</evidence>
<keyword evidence="1" id="KW-0472">Membrane</keyword>
<feature type="transmembrane region" description="Helical" evidence="1">
    <location>
        <begin position="348"/>
        <end position="368"/>
    </location>
</feature>
<dbReference type="Proteomes" id="UP001171916">
    <property type="component" value="Unassembled WGS sequence"/>
</dbReference>